<feature type="region of interest" description="Disordered" evidence="1">
    <location>
        <begin position="26"/>
        <end position="73"/>
    </location>
</feature>
<gene>
    <name evidence="2" type="ORF">AKJ45_00225</name>
</gene>
<protein>
    <submittedName>
        <fullName evidence="2">Uncharacterized protein</fullName>
    </submittedName>
</protein>
<organism evidence="2 3">
    <name type="scientific">candidate division MSBL1 archaeon SCGC-AAA261F19</name>
    <dbReference type="NCBI Taxonomy" id="1698275"/>
    <lineage>
        <taxon>Archaea</taxon>
        <taxon>Methanobacteriati</taxon>
        <taxon>Methanobacteriota</taxon>
        <taxon>candidate division MSBL1</taxon>
    </lineage>
</organism>
<dbReference type="EMBL" id="LHXZ01000002">
    <property type="protein sequence ID" value="KXB03834.1"/>
    <property type="molecule type" value="Genomic_DNA"/>
</dbReference>
<sequence length="73" mass="8281">MVAALKGLFPDSKRIKRAVRTIYEESEKYMNNPSQFGGPPEGERVQQQPGRRDYGPSGKTKETLQENPSRDDI</sequence>
<comment type="caution">
    <text evidence="2">The sequence shown here is derived from an EMBL/GenBank/DDBJ whole genome shotgun (WGS) entry which is preliminary data.</text>
</comment>
<name>A0A133VBR8_9EURY</name>
<proteinExistence type="predicted"/>
<evidence type="ECO:0000313" key="2">
    <source>
        <dbReference type="EMBL" id="KXB03834.1"/>
    </source>
</evidence>
<feature type="compositionally biased region" description="Basic and acidic residues" evidence="1">
    <location>
        <begin position="50"/>
        <end position="73"/>
    </location>
</feature>
<evidence type="ECO:0000313" key="3">
    <source>
        <dbReference type="Proteomes" id="UP000070565"/>
    </source>
</evidence>
<accession>A0A133VBR8</accession>
<reference evidence="2 3" key="1">
    <citation type="journal article" date="2016" name="Sci. Rep.">
        <title>Metabolic traits of an uncultured archaeal lineage -MSBL1- from brine pools of the Red Sea.</title>
        <authorList>
            <person name="Mwirichia R."/>
            <person name="Alam I."/>
            <person name="Rashid M."/>
            <person name="Vinu M."/>
            <person name="Ba-Alawi W."/>
            <person name="Anthony Kamau A."/>
            <person name="Kamanda Ngugi D."/>
            <person name="Goker M."/>
            <person name="Klenk H.P."/>
            <person name="Bajic V."/>
            <person name="Stingl U."/>
        </authorList>
    </citation>
    <scope>NUCLEOTIDE SEQUENCE [LARGE SCALE GENOMIC DNA]</scope>
    <source>
        <strain evidence="2">SCGC-AAA261F19</strain>
    </source>
</reference>
<evidence type="ECO:0000256" key="1">
    <source>
        <dbReference type="SAM" id="MobiDB-lite"/>
    </source>
</evidence>
<dbReference type="AlphaFoldDB" id="A0A133VBR8"/>
<dbReference type="Proteomes" id="UP000070565">
    <property type="component" value="Unassembled WGS sequence"/>
</dbReference>
<keyword evidence="3" id="KW-1185">Reference proteome</keyword>